<gene>
    <name evidence="2" type="ORF">Rhe02_39630</name>
</gene>
<dbReference type="RefSeq" id="WP_203909718.1">
    <property type="nucleotide sequence ID" value="NZ_BONY01000022.1"/>
</dbReference>
<dbReference type="InterPro" id="IPR007278">
    <property type="entry name" value="DUF397"/>
</dbReference>
<reference evidence="2" key="1">
    <citation type="submission" date="2021-01" db="EMBL/GenBank/DDBJ databases">
        <title>Whole genome shotgun sequence of Rhizocola hellebori NBRC 109834.</title>
        <authorList>
            <person name="Komaki H."/>
            <person name="Tamura T."/>
        </authorList>
    </citation>
    <scope>NUCLEOTIDE SEQUENCE</scope>
    <source>
        <strain evidence="2">NBRC 109834</strain>
    </source>
</reference>
<name>A0A8J3Q8M0_9ACTN</name>
<evidence type="ECO:0000259" key="1">
    <source>
        <dbReference type="Pfam" id="PF04149"/>
    </source>
</evidence>
<dbReference type="Pfam" id="PF04149">
    <property type="entry name" value="DUF397"/>
    <property type="match status" value="1"/>
</dbReference>
<proteinExistence type="predicted"/>
<comment type="caution">
    <text evidence="2">The sequence shown here is derived from an EMBL/GenBank/DDBJ whole genome shotgun (WGS) entry which is preliminary data.</text>
</comment>
<dbReference type="Proteomes" id="UP000612899">
    <property type="component" value="Unassembled WGS sequence"/>
</dbReference>
<dbReference type="EMBL" id="BONY01000022">
    <property type="protein sequence ID" value="GIH05896.1"/>
    <property type="molecule type" value="Genomic_DNA"/>
</dbReference>
<evidence type="ECO:0000313" key="2">
    <source>
        <dbReference type="EMBL" id="GIH05896.1"/>
    </source>
</evidence>
<dbReference type="AlphaFoldDB" id="A0A8J3Q8M0"/>
<accession>A0A8J3Q8M0</accession>
<sequence>MEEKMGSHKGYDLDLTDAQWRKSSRSGGNTDMCVEVAFVDGAIAVRDSKNTAGPVLVFTRGEWDAFVEGAKDGEFDL</sequence>
<organism evidence="2 3">
    <name type="scientific">Rhizocola hellebori</name>
    <dbReference type="NCBI Taxonomy" id="1392758"/>
    <lineage>
        <taxon>Bacteria</taxon>
        <taxon>Bacillati</taxon>
        <taxon>Actinomycetota</taxon>
        <taxon>Actinomycetes</taxon>
        <taxon>Micromonosporales</taxon>
        <taxon>Micromonosporaceae</taxon>
        <taxon>Rhizocola</taxon>
    </lineage>
</organism>
<protein>
    <recommendedName>
        <fullName evidence="1">DUF397 domain-containing protein</fullName>
    </recommendedName>
</protein>
<keyword evidence="3" id="KW-1185">Reference proteome</keyword>
<feature type="domain" description="DUF397" evidence="1">
    <location>
        <begin position="18"/>
        <end position="71"/>
    </location>
</feature>
<evidence type="ECO:0000313" key="3">
    <source>
        <dbReference type="Proteomes" id="UP000612899"/>
    </source>
</evidence>